<dbReference type="RefSeq" id="WP_072917309.1">
    <property type="nucleotide sequence ID" value="NZ_FQYQ01000013.1"/>
</dbReference>
<evidence type="ECO:0000256" key="3">
    <source>
        <dbReference type="ARBA" id="ARBA00023125"/>
    </source>
</evidence>
<dbReference type="OrthoDB" id="9811611at2"/>
<keyword evidence="6" id="KW-1185">Reference proteome</keyword>
<dbReference type="SUPFAM" id="SSF116734">
    <property type="entry name" value="DNA methylase specificity domain"/>
    <property type="match status" value="2"/>
</dbReference>
<dbReference type="Pfam" id="PF01420">
    <property type="entry name" value="Methylase_S"/>
    <property type="match status" value="1"/>
</dbReference>
<gene>
    <name evidence="5" type="ORF">SAMN02745725_02048</name>
</gene>
<dbReference type="AlphaFoldDB" id="A0A1M6HL30"/>
<protein>
    <submittedName>
        <fullName evidence="5">Type I restriction enzyme, S subunit</fullName>
    </submittedName>
</protein>
<dbReference type="PANTHER" id="PTHR30408:SF12">
    <property type="entry name" value="TYPE I RESTRICTION ENZYME MJAVIII SPECIFICITY SUBUNIT"/>
    <property type="match status" value="1"/>
</dbReference>
<evidence type="ECO:0000313" key="5">
    <source>
        <dbReference type="EMBL" id="SHJ22875.1"/>
    </source>
</evidence>
<dbReference type="PANTHER" id="PTHR30408">
    <property type="entry name" value="TYPE-1 RESTRICTION ENZYME ECOKI SPECIFICITY PROTEIN"/>
    <property type="match status" value="1"/>
</dbReference>
<dbReference type="EMBL" id="FQYQ01000013">
    <property type="protein sequence ID" value="SHJ22875.1"/>
    <property type="molecule type" value="Genomic_DNA"/>
</dbReference>
<keyword evidence="2" id="KW-0680">Restriction system</keyword>
<evidence type="ECO:0000256" key="2">
    <source>
        <dbReference type="ARBA" id="ARBA00022747"/>
    </source>
</evidence>
<keyword evidence="3" id="KW-0238">DNA-binding</keyword>
<name>A0A1M6HL30_PSEXY</name>
<evidence type="ECO:0000313" key="6">
    <source>
        <dbReference type="Proteomes" id="UP000184185"/>
    </source>
</evidence>
<dbReference type="InterPro" id="IPR044946">
    <property type="entry name" value="Restrct_endonuc_typeI_TRD_sf"/>
</dbReference>
<comment type="similarity">
    <text evidence="1">Belongs to the type-I restriction system S methylase family.</text>
</comment>
<reference evidence="5 6" key="1">
    <citation type="submission" date="2016-11" db="EMBL/GenBank/DDBJ databases">
        <authorList>
            <person name="Jaros S."/>
            <person name="Januszkiewicz K."/>
            <person name="Wedrychowicz H."/>
        </authorList>
    </citation>
    <scope>NUCLEOTIDE SEQUENCE [LARGE SCALE GENOMIC DNA]</scope>
    <source>
        <strain evidence="5 6">DSM 14809</strain>
    </source>
</reference>
<dbReference type="InterPro" id="IPR000055">
    <property type="entry name" value="Restrct_endonuc_typeI_TRD"/>
</dbReference>
<dbReference type="Proteomes" id="UP000184185">
    <property type="component" value="Unassembled WGS sequence"/>
</dbReference>
<feature type="domain" description="Type I restriction modification DNA specificity" evidence="4">
    <location>
        <begin position="246"/>
        <end position="365"/>
    </location>
</feature>
<sequence length="378" mass="42892">MKYKIGDIAKEISVRINDPANSGYDKFVGLEHYESGEVRIHNYGSTELLGSAMKEFKAGDILLARRNVYLRRASVVDFDGITSGDSIVLRVENPVIARIVPFILNTDDFWNFADMYSDGTMSKRLSPKILKEYEFELPEGDKLKWLADTLWAAYETKEKYVSLLQKTDELVKSQFIEMFGDPEENPLGWDTRPLLTMGSCKNGMNFHSNDSGVEINCLGVGDFKDYDVIEDTHMLPAVSLNEMPSEDYLLKDGDIVFVRSNGNKTMVGRSVIVYPGDNPTTFSGFCIRYRNEDESIMVPYLLRVLKSESVRKQMYGRGANIQNLNQKTLAALNIPIPPMEAQRQYVEIVEQSDKSKFEIQHAINDLNATIRALVQQTE</sequence>
<dbReference type="GO" id="GO:0009307">
    <property type="term" value="P:DNA restriction-modification system"/>
    <property type="evidence" value="ECO:0007669"/>
    <property type="project" value="UniProtKB-KW"/>
</dbReference>
<dbReference type="CDD" id="cd17517">
    <property type="entry name" value="RMtype1_S_EcoKI_StySPI-TRD2-CR2_like"/>
    <property type="match status" value="1"/>
</dbReference>
<dbReference type="InterPro" id="IPR052021">
    <property type="entry name" value="Type-I_RS_S_subunit"/>
</dbReference>
<dbReference type="Gene3D" id="3.90.220.20">
    <property type="entry name" value="DNA methylase specificity domains"/>
    <property type="match status" value="2"/>
</dbReference>
<evidence type="ECO:0000256" key="1">
    <source>
        <dbReference type="ARBA" id="ARBA00010923"/>
    </source>
</evidence>
<dbReference type="GO" id="GO:0003677">
    <property type="term" value="F:DNA binding"/>
    <property type="evidence" value="ECO:0007669"/>
    <property type="project" value="UniProtKB-KW"/>
</dbReference>
<proteinExistence type="inferred from homology"/>
<organism evidence="5 6">
    <name type="scientific">Pseudobutyrivibrio xylanivorans DSM 14809</name>
    <dbReference type="NCBI Taxonomy" id="1123012"/>
    <lineage>
        <taxon>Bacteria</taxon>
        <taxon>Bacillati</taxon>
        <taxon>Bacillota</taxon>
        <taxon>Clostridia</taxon>
        <taxon>Lachnospirales</taxon>
        <taxon>Lachnospiraceae</taxon>
        <taxon>Pseudobutyrivibrio</taxon>
    </lineage>
</organism>
<evidence type="ECO:0000259" key="4">
    <source>
        <dbReference type="Pfam" id="PF01420"/>
    </source>
</evidence>
<accession>A0A1M6HL30</accession>